<sequence>MNGFLQNIIGMGDMSDSIIASDLLISTKSGVKMLAFAVTEAATAEARAALSAQLLAAIDMHDKIMDFMIEKGYYHPYHIEDQLHVDMQAARTALQIPLPD</sequence>
<protein>
    <submittedName>
        <fullName evidence="5">Coat F domain protein</fullName>
    </submittedName>
    <submittedName>
        <fullName evidence="4">Coat F domain-containing protein</fullName>
    </submittedName>
</protein>
<evidence type="ECO:0000313" key="5">
    <source>
        <dbReference type="EMBL" id="KWZ84144.1"/>
    </source>
</evidence>
<dbReference type="PATRIC" id="fig|1398.18.peg.1581"/>
<proteinExistence type="inferred from homology"/>
<comment type="similarity">
    <text evidence="3">Belongs to the CotF family.</text>
</comment>
<reference evidence="5" key="4">
    <citation type="submission" date="2016-01" db="EMBL/GenBank/DDBJ databases">
        <authorList>
            <person name="Oliw E.H."/>
        </authorList>
    </citation>
    <scope>NUCLEOTIDE SEQUENCE [LARGE SCALE GENOMIC DNA]</scope>
    <source>
        <strain evidence="5">GED7749B</strain>
    </source>
</reference>
<dbReference type="Pfam" id="PF07875">
    <property type="entry name" value="Coat_F"/>
    <property type="match status" value="1"/>
</dbReference>
<dbReference type="InterPro" id="IPR012347">
    <property type="entry name" value="Ferritin-like"/>
</dbReference>
<dbReference type="EMBL" id="LRPN01000032">
    <property type="protein sequence ID" value="KWZ84144.1"/>
    <property type="molecule type" value="Genomic_DNA"/>
</dbReference>
<dbReference type="InterPro" id="IPR012851">
    <property type="entry name" value="Spore_coat_CotF-like"/>
</dbReference>
<evidence type="ECO:0000313" key="6">
    <source>
        <dbReference type="Proteomes" id="UP000032024"/>
    </source>
</evidence>
<dbReference type="Gene3D" id="1.20.1260.10">
    <property type="match status" value="1"/>
</dbReference>
<keyword evidence="1" id="KW-0749">Sporulation</keyword>
<dbReference type="STRING" id="1398.AB434_3699"/>
<dbReference type="Proteomes" id="UP000070376">
    <property type="component" value="Unassembled WGS sequence"/>
</dbReference>
<comment type="subcellular location">
    <subcellularLocation>
        <location evidence="2">Spore coat</location>
    </subcellularLocation>
</comment>
<evidence type="ECO:0000313" key="7">
    <source>
        <dbReference type="Proteomes" id="UP000070376"/>
    </source>
</evidence>
<dbReference type="PANTHER" id="PTHR39183:SF1">
    <property type="entry name" value="SPORE COAT PROTEIN F-LIKE PROTEIN YHCQ"/>
    <property type="match status" value="1"/>
</dbReference>
<accession>A0A0C5C245</accession>
<dbReference type="EMBL" id="CP010525">
    <property type="protein sequence ID" value="AJO22363.1"/>
    <property type="molecule type" value="Genomic_DNA"/>
</dbReference>
<reference evidence="6" key="2">
    <citation type="submission" date="2015-01" db="EMBL/GenBank/DDBJ databases">
        <title>Comparative genome analysis of Bacillus coagulans HM-08, Clostridium butyricum HM-68, Bacillus subtilis HM-66 and Bacillus paralicheniformis BL-09.</title>
        <authorList>
            <person name="Zhang H."/>
        </authorList>
    </citation>
    <scope>NUCLEOTIDE SEQUENCE [LARGE SCALE GENOMIC DNA]</scope>
    <source>
        <strain evidence="6">HM-08</strain>
    </source>
</reference>
<evidence type="ECO:0000313" key="4">
    <source>
        <dbReference type="EMBL" id="AJO22363.1"/>
    </source>
</evidence>
<dbReference type="GO" id="GO:0030435">
    <property type="term" value="P:sporulation resulting in formation of a cellular spore"/>
    <property type="evidence" value="ECO:0007669"/>
    <property type="project" value="UniProtKB-KW"/>
</dbReference>
<reference evidence="4" key="1">
    <citation type="submission" date="2015-01" db="EMBL/GenBank/DDBJ databases">
        <title>Comparative genome analysis of Bacillus coagulans HM-08, Clostridium butyricum HM-68, Bacillus subtilis HM-66 and Bacillus licheniformis BL-09.</title>
        <authorList>
            <person name="Zhang H."/>
        </authorList>
    </citation>
    <scope>NUCLEOTIDE SEQUENCE [LARGE SCALE GENOMIC DNA]</scope>
    <source>
        <strain evidence="4">HM-08</strain>
    </source>
</reference>
<evidence type="ECO:0000256" key="3">
    <source>
        <dbReference type="ARBA" id="ARBA00024344"/>
    </source>
</evidence>
<reference evidence="7" key="3">
    <citation type="submission" date="2016-01" db="EMBL/GenBank/DDBJ databases">
        <authorList>
            <person name="Mitreva M."/>
            <person name="Pepin K.H."/>
            <person name="Mihindukulasuriya K.A."/>
            <person name="Fulton R."/>
            <person name="Fronick C."/>
            <person name="O'Laughlin M."/>
            <person name="Miner T."/>
            <person name="Herter B."/>
            <person name="Rosa B.A."/>
            <person name="Cordes M."/>
            <person name="Tomlinson C."/>
            <person name="Wollam A."/>
            <person name="Palsikar V.B."/>
            <person name="Mardis E.R."/>
            <person name="Wilson R.K."/>
        </authorList>
    </citation>
    <scope>NUCLEOTIDE SEQUENCE [LARGE SCALE GENOMIC DNA]</scope>
    <source>
        <strain evidence="7">GED7749B</strain>
    </source>
</reference>
<gene>
    <name evidence="5" type="ORF">HMPREF3213_00932</name>
    <name evidence="4" type="ORF">SB48_HM08orf02469</name>
</gene>
<dbReference type="Proteomes" id="UP000032024">
    <property type="component" value="Chromosome"/>
</dbReference>
<dbReference type="PANTHER" id="PTHR39183">
    <property type="entry name" value="SPORE COAT PROTEIN F-LIKE PROTEIN YHCQ"/>
    <property type="match status" value="1"/>
</dbReference>
<name>A0A0C5C245_HEYCO</name>
<organism evidence="5 7">
    <name type="scientific">Heyndrickxia coagulans</name>
    <name type="common">Weizmannia coagulans</name>
    <dbReference type="NCBI Taxonomy" id="1398"/>
    <lineage>
        <taxon>Bacteria</taxon>
        <taxon>Bacillati</taxon>
        <taxon>Bacillota</taxon>
        <taxon>Bacilli</taxon>
        <taxon>Bacillales</taxon>
        <taxon>Bacillaceae</taxon>
        <taxon>Heyndrickxia</taxon>
    </lineage>
</organism>
<keyword evidence="6" id="KW-1185">Reference proteome</keyword>
<dbReference type="AlphaFoldDB" id="A0A0C5C245"/>
<evidence type="ECO:0000256" key="1">
    <source>
        <dbReference type="ARBA" id="ARBA00022969"/>
    </source>
</evidence>
<dbReference type="RefSeq" id="WP_014097825.1">
    <property type="nucleotide sequence ID" value="NZ_CP010525.1"/>
</dbReference>
<evidence type="ECO:0000256" key="2">
    <source>
        <dbReference type="ARBA" id="ARBA00024325"/>
    </source>
</evidence>